<dbReference type="AlphaFoldDB" id="A0A7W4DBE3"/>
<proteinExistence type="predicted"/>
<dbReference type="EMBL" id="JACJFN010000002">
    <property type="protein sequence ID" value="MBB1519465.1"/>
    <property type="molecule type" value="Genomic_DNA"/>
</dbReference>
<dbReference type="Proteomes" id="UP000581189">
    <property type="component" value="Unassembled WGS sequence"/>
</dbReference>
<accession>A0A7W4DBE3</accession>
<name>A0A7W4DBE3_9GAMM</name>
<dbReference type="RefSeq" id="WP_182833484.1">
    <property type="nucleotide sequence ID" value="NZ_JACJFN010000002.1"/>
</dbReference>
<comment type="caution">
    <text evidence="1">The sequence shown here is derived from an EMBL/GenBank/DDBJ whole genome shotgun (WGS) entry which is preliminary data.</text>
</comment>
<gene>
    <name evidence="1" type="ORF">H3H45_09475</name>
</gene>
<keyword evidence="2" id="KW-1185">Reference proteome</keyword>
<reference evidence="1 2" key="1">
    <citation type="submission" date="2020-08" db="EMBL/GenBank/DDBJ databases">
        <authorList>
            <person name="Kim C.M."/>
        </authorList>
    </citation>
    <scope>NUCLEOTIDE SEQUENCE [LARGE SCALE GENOMIC DNA]</scope>
    <source>
        <strain evidence="1 2">SR9</strain>
    </source>
</reference>
<organism evidence="1 2">
    <name type="scientific">Aquipseudomonas guryensis</name>
    <dbReference type="NCBI Taxonomy" id="2759165"/>
    <lineage>
        <taxon>Bacteria</taxon>
        <taxon>Pseudomonadati</taxon>
        <taxon>Pseudomonadota</taxon>
        <taxon>Gammaproteobacteria</taxon>
        <taxon>Pseudomonadales</taxon>
        <taxon>Pseudomonadaceae</taxon>
        <taxon>Aquipseudomonas</taxon>
    </lineage>
</organism>
<evidence type="ECO:0000313" key="2">
    <source>
        <dbReference type="Proteomes" id="UP000581189"/>
    </source>
</evidence>
<dbReference type="InterPro" id="IPR025332">
    <property type="entry name" value="DUF4238"/>
</dbReference>
<dbReference type="Pfam" id="PF14022">
    <property type="entry name" value="DUF4238"/>
    <property type="match status" value="1"/>
</dbReference>
<evidence type="ECO:0000313" key="1">
    <source>
        <dbReference type="EMBL" id="MBB1519465.1"/>
    </source>
</evidence>
<protein>
    <submittedName>
        <fullName evidence="1">DUF4238 domain-containing protein</fullName>
    </submittedName>
</protein>
<sequence>MNVDIKKKHHYVYRKYLESWVRDGSETEVYYLSKKGKISSDSVTGILREDYFYKFNPLRSGDKEIFELYISKFSPVHWKSSVELLNFFLMLSKGYYLSCDIGDKNLQDSIINNTIEDIQSSVELDALPSLKKLWRGDLNALDDKEERRKFCLFLSFQALRNKGPRDETIARLGTIKHENTILLERSNLFFERNWNLIMIMLASNMAKNIFDMLGVGGYCLLKNSSAKPFITSDRPVNNVHPDEVVKPAGTEPESIDFYYPLSPGLAFYMPESKPVTQKSRSITESEADRLNTLVAKAAFKTIVSNNEESIVRYKRFIKR</sequence>